<reference evidence="3" key="1">
    <citation type="submission" date="2016-10" db="EMBL/GenBank/DDBJ databases">
        <authorList>
            <person name="Varghese N."/>
            <person name="Submissions S."/>
        </authorList>
    </citation>
    <scope>NUCLEOTIDE SEQUENCE [LARGE SCALE GENOMIC DNA]</scope>
    <source>
        <strain evidence="3">Nm44</strain>
    </source>
</reference>
<keyword evidence="1" id="KW-0472">Membrane</keyword>
<dbReference type="EMBL" id="FOUB01000007">
    <property type="protein sequence ID" value="SFL95110.1"/>
    <property type="molecule type" value="Genomic_DNA"/>
</dbReference>
<keyword evidence="1" id="KW-1133">Transmembrane helix</keyword>
<dbReference type="Proteomes" id="UP000183287">
    <property type="component" value="Unassembled WGS sequence"/>
</dbReference>
<evidence type="ECO:0000313" key="3">
    <source>
        <dbReference type="Proteomes" id="UP000183287"/>
    </source>
</evidence>
<dbReference type="AlphaFoldDB" id="A0A1I4LVW1"/>
<organism evidence="2 3">
    <name type="scientific">Nitrosomonas communis</name>
    <dbReference type="NCBI Taxonomy" id="44574"/>
    <lineage>
        <taxon>Bacteria</taxon>
        <taxon>Pseudomonadati</taxon>
        <taxon>Pseudomonadota</taxon>
        <taxon>Betaproteobacteria</taxon>
        <taxon>Nitrosomonadales</taxon>
        <taxon>Nitrosomonadaceae</taxon>
        <taxon>Nitrosomonas</taxon>
    </lineage>
</organism>
<accession>A0A1I4LVW1</accession>
<feature type="transmembrane region" description="Helical" evidence="1">
    <location>
        <begin position="66"/>
        <end position="83"/>
    </location>
</feature>
<feature type="transmembrane region" description="Helical" evidence="1">
    <location>
        <begin position="95"/>
        <end position="117"/>
    </location>
</feature>
<keyword evidence="1" id="KW-0812">Transmembrane</keyword>
<proteinExistence type="predicted"/>
<sequence>MNFLWPVVITLDILLAIGSSSDKVIKILQIVDSAAPESRGFFTLLDFLCTGVLAHNQRTDKSARRYYCWLAIFMALAACFRMLLRCTATGRGRFIFGTTFAMCAGRRFIFILGATFAT</sequence>
<name>A0A1I4LVW1_9PROT</name>
<evidence type="ECO:0000256" key="1">
    <source>
        <dbReference type="SAM" id="Phobius"/>
    </source>
</evidence>
<protein>
    <submittedName>
        <fullName evidence="2">Uncharacterized protein</fullName>
    </submittedName>
</protein>
<keyword evidence="3" id="KW-1185">Reference proteome</keyword>
<gene>
    <name evidence="2" type="ORF">SAMN05421863_1007119</name>
</gene>
<evidence type="ECO:0000313" key="2">
    <source>
        <dbReference type="EMBL" id="SFL95110.1"/>
    </source>
</evidence>